<dbReference type="InterPro" id="IPR029021">
    <property type="entry name" value="Prot-tyrosine_phosphatase-like"/>
</dbReference>
<feature type="region of interest" description="Disordered" evidence="1">
    <location>
        <begin position="264"/>
        <end position="288"/>
    </location>
</feature>
<feature type="compositionally biased region" description="Polar residues" evidence="1">
    <location>
        <begin position="492"/>
        <end position="517"/>
    </location>
</feature>
<feature type="compositionally biased region" description="Basic residues" evidence="1">
    <location>
        <begin position="352"/>
        <end position="366"/>
    </location>
</feature>
<proteinExistence type="predicted"/>
<dbReference type="STRING" id="1280837.A0A316VD80"/>
<dbReference type="SUPFAM" id="SSF52799">
    <property type="entry name" value="(Phosphotyrosine protein) phosphatases II"/>
    <property type="match status" value="1"/>
</dbReference>
<feature type="compositionally biased region" description="Polar residues" evidence="1">
    <location>
        <begin position="446"/>
        <end position="466"/>
    </location>
</feature>
<dbReference type="Gene3D" id="3.90.190.10">
    <property type="entry name" value="Protein tyrosine phosphatase superfamily"/>
    <property type="match status" value="1"/>
</dbReference>
<dbReference type="PANTHER" id="PTHR31126:SF14">
    <property type="entry name" value="TYROSINE-PROTEIN PHOSPHATASE OCA6-RELATED"/>
    <property type="match status" value="1"/>
</dbReference>
<dbReference type="Pfam" id="PF03162">
    <property type="entry name" value="Y_phosphatase2"/>
    <property type="match status" value="1"/>
</dbReference>
<dbReference type="Proteomes" id="UP000245771">
    <property type="component" value="Unassembled WGS sequence"/>
</dbReference>
<feature type="compositionally biased region" description="Low complexity" evidence="1">
    <location>
        <begin position="367"/>
        <end position="383"/>
    </location>
</feature>
<feature type="compositionally biased region" description="Basic and acidic residues" evidence="1">
    <location>
        <begin position="645"/>
        <end position="655"/>
    </location>
</feature>
<gene>
    <name evidence="2" type="ORF">FA14DRAFT_154920</name>
</gene>
<feature type="compositionally biased region" description="Low complexity" evidence="1">
    <location>
        <begin position="336"/>
        <end position="351"/>
    </location>
</feature>
<evidence type="ECO:0000313" key="3">
    <source>
        <dbReference type="Proteomes" id="UP000245771"/>
    </source>
</evidence>
<sequence>MTDSLDDAKRASYAATMTANHPGQPTLVSPLTPMIAPLRFGTVAQVPGTLSIGTSNVASSSQQNAHSASYQSVYKGSFPRQRHLPFLSRLNLKTILSLTPKPISAVDEDLMKWCEERKITIHHIRCDKPKDDGGGISKENATKALLTLLDKRNLPLYIHCLDGQSVSTLLVAVLRKVQAWSMKAIRDEMIRTLGHDEEIISYQTSFVEKIGKPDGIRLPPRRFLPDWTWQSPSPLHRLRNPYDVIVSREKSTDKLNLQDGFVKKDSLTNGSHKRQASTDGASSVASSNAGSFTQQYGVGRLPVQHPTLKLTFDADPDLPPPPSSTVTPVFGHSRDSSTLLSPSPSRPASRAGRSHNHHHIHAHPLHSGHNQADGPSRGNSRPGSPRRRVLTSEMLNSATSGLPSDNSRAVQDVRSEAGRASPDRQMPIHLDSTSASTAESSATSSPRSQTDITLTPGKSNISSTFDARSHGLSADYLHQPQHHSHLNDVFSSETNTSLSDQTPTKNYPGSQSVTPRASVSHIAPVRPQNIRGPFTGLGLQPEEAFGHHQPIPKINESVVHPRPPSSSPSGHPAFHRSVSEQYSGSPRLGMQNLQSEGSELSSEKVQEYYSDPESVGRHSDAEGEANKNRKYSHSRRTSDQSGDGRYSDQETRESVIEDEEHDEEEEDEEEEEEEEIDEEEDSDDNADEDDNLAIEALDLEGY</sequence>
<dbReference type="AlphaFoldDB" id="A0A316VD80"/>
<dbReference type="InParanoid" id="A0A316VD80"/>
<dbReference type="GeneID" id="37019500"/>
<feature type="compositionally biased region" description="Polar residues" evidence="1">
    <location>
        <begin position="591"/>
        <end position="600"/>
    </location>
</feature>
<dbReference type="GO" id="GO:0016791">
    <property type="term" value="F:phosphatase activity"/>
    <property type="evidence" value="ECO:0007669"/>
    <property type="project" value="TreeGrafter"/>
</dbReference>
<feature type="compositionally biased region" description="Basic and acidic residues" evidence="1">
    <location>
        <begin position="614"/>
        <end position="627"/>
    </location>
</feature>
<feature type="region of interest" description="Disordered" evidence="1">
    <location>
        <begin position="492"/>
        <end position="702"/>
    </location>
</feature>
<evidence type="ECO:0000256" key="1">
    <source>
        <dbReference type="SAM" id="MobiDB-lite"/>
    </source>
</evidence>
<feature type="compositionally biased region" description="Polar residues" evidence="1">
    <location>
        <begin position="393"/>
        <end position="409"/>
    </location>
</feature>
<dbReference type="PANTHER" id="PTHR31126">
    <property type="entry name" value="TYROSINE-PROTEIN PHOSPHATASE"/>
    <property type="match status" value="1"/>
</dbReference>
<reference evidence="2 3" key="1">
    <citation type="journal article" date="2018" name="Mol. Biol. Evol.">
        <title>Broad Genomic Sampling Reveals a Smut Pathogenic Ancestry of the Fungal Clade Ustilaginomycotina.</title>
        <authorList>
            <person name="Kijpornyongpan T."/>
            <person name="Mondo S.J."/>
            <person name="Barry K."/>
            <person name="Sandor L."/>
            <person name="Lee J."/>
            <person name="Lipzen A."/>
            <person name="Pangilinan J."/>
            <person name="LaButti K."/>
            <person name="Hainaut M."/>
            <person name="Henrissat B."/>
            <person name="Grigoriev I.V."/>
            <person name="Spatafora J.W."/>
            <person name="Aime M.C."/>
        </authorList>
    </citation>
    <scope>NUCLEOTIDE SEQUENCE [LARGE SCALE GENOMIC DNA]</scope>
    <source>
        <strain evidence="2 3">MCA 3882</strain>
    </source>
</reference>
<feature type="region of interest" description="Disordered" evidence="1">
    <location>
        <begin position="310"/>
        <end position="466"/>
    </location>
</feature>
<feature type="compositionally biased region" description="Low complexity" evidence="1">
    <location>
        <begin position="432"/>
        <end position="445"/>
    </location>
</feature>
<organism evidence="2 3">
    <name type="scientific">Meira miltonrushii</name>
    <dbReference type="NCBI Taxonomy" id="1280837"/>
    <lineage>
        <taxon>Eukaryota</taxon>
        <taxon>Fungi</taxon>
        <taxon>Dikarya</taxon>
        <taxon>Basidiomycota</taxon>
        <taxon>Ustilaginomycotina</taxon>
        <taxon>Exobasidiomycetes</taxon>
        <taxon>Exobasidiales</taxon>
        <taxon>Brachybasidiaceae</taxon>
        <taxon>Meira</taxon>
    </lineage>
</organism>
<protein>
    <recommendedName>
        <fullName evidence="4">Tyrosine specific protein phosphatases domain-containing protein</fullName>
    </recommendedName>
</protein>
<evidence type="ECO:0008006" key="4">
    <source>
        <dbReference type="Google" id="ProtNLM"/>
    </source>
</evidence>
<evidence type="ECO:0000313" key="2">
    <source>
        <dbReference type="EMBL" id="PWN35506.1"/>
    </source>
</evidence>
<accession>A0A316VD80</accession>
<keyword evidence="3" id="KW-1185">Reference proteome</keyword>
<dbReference type="EMBL" id="KZ819603">
    <property type="protein sequence ID" value="PWN35506.1"/>
    <property type="molecule type" value="Genomic_DNA"/>
</dbReference>
<dbReference type="RefSeq" id="XP_025355808.1">
    <property type="nucleotide sequence ID" value="XM_025497719.1"/>
</dbReference>
<name>A0A316VD80_9BASI</name>
<dbReference type="InterPro" id="IPR004861">
    <property type="entry name" value="Siw14-like"/>
</dbReference>
<feature type="compositionally biased region" description="Acidic residues" evidence="1">
    <location>
        <begin position="656"/>
        <end position="702"/>
    </location>
</feature>
<dbReference type="OrthoDB" id="6375174at2759"/>